<proteinExistence type="predicted"/>
<feature type="compositionally biased region" description="Polar residues" evidence="1">
    <location>
        <begin position="174"/>
        <end position="187"/>
    </location>
</feature>
<reference evidence="4 5" key="1">
    <citation type="journal article" date="2023" name="Microbiol. Spectr.">
        <title>Symbiosis of Carpenter Bees with Uncharacterized Lactic Acid Bacteria Showing NAD Auxotrophy.</title>
        <authorList>
            <person name="Kawasaki S."/>
            <person name="Ozawa K."/>
            <person name="Mori T."/>
            <person name="Yamamoto A."/>
            <person name="Ito M."/>
            <person name="Ohkuma M."/>
            <person name="Sakamoto M."/>
            <person name="Matsutani M."/>
        </authorList>
    </citation>
    <scope>NUCLEOTIDE SEQUENCE [LARGE SCALE GENOMIC DNA]</scope>
    <source>
        <strain evidence="4 5">Kim37-2</strain>
    </source>
</reference>
<dbReference type="InterPro" id="IPR004555">
    <property type="entry name" value="G6PDH_assembly_OpcA"/>
</dbReference>
<dbReference type="Pfam" id="PF20171">
    <property type="entry name" value="OpcA_G6PD_C"/>
    <property type="match status" value="1"/>
</dbReference>
<name>A0ABM8B6J3_9BIFI</name>
<dbReference type="Pfam" id="PF10128">
    <property type="entry name" value="OpcA_G6PD_assem"/>
    <property type="match status" value="1"/>
</dbReference>
<evidence type="ECO:0000256" key="1">
    <source>
        <dbReference type="SAM" id="MobiDB-lite"/>
    </source>
</evidence>
<sequence>MIVGMRNTTTAAISHEIDEMHVERGEAAMDRVLTLIISTQRSGLEQALETVNAASREHPCRVIAIVTDAQPSSDQSSGEGEGKSQGARYKANLGAEPECYKAIPAGEQGDHTLDAQIRFGADAGAGEVIVLAPVDGLLQHLDTLVIPLLVPDVPVVTWWPSQAPSDPSADPLGSKSSSRITDAQNSADPAATFEALREHCQPADIDLSWTRITIWRAMLASIIAQPPHLPVQSVTVSGQADYLPLELLASWLALKLQVPVRVQREPQAQAITGVYFEREDGTLSMERLEGDHAVIRQPGQSDQTVSLPLRSAVDCLSEQLGRLDPDEVYAEVVSKGWGMVSHQ</sequence>
<dbReference type="InterPro" id="IPR046802">
    <property type="entry name" value="OpcA_G6PD_C"/>
</dbReference>
<feature type="domain" description="Glucose-6-phosphate dehydrogenase assembly protein OpcA N-terminal" evidence="2">
    <location>
        <begin position="52"/>
        <end position="198"/>
    </location>
</feature>
<feature type="region of interest" description="Disordered" evidence="1">
    <location>
        <begin position="163"/>
        <end position="188"/>
    </location>
</feature>
<dbReference type="Proteomes" id="UP001321766">
    <property type="component" value="Chromosome"/>
</dbReference>
<dbReference type="EMBL" id="AP026798">
    <property type="protein sequence ID" value="BDR52346.1"/>
    <property type="molecule type" value="Genomic_DNA"/>
</dbReference>
<dbReference type="InterPro" id="IPR046801">
    <property type="entry name" value="OpcA_G6PD_N"/>
</dbReference>
<keyword evidence="5" id="KW-1185">Reference proteome</keyword>
<accession>A0ABM8B6J3</accession>
<dbReference type="PANTHER" id="PTHR38658:SF1">
    <property type="entry name" value="OXPP CYCLE PROTEIN OPCA-RELATED"/>
    <property type="match status" value="1"/>
</dbReference>
<evidence type="ECO:0000313" key="5">
    <source>
        <dbReference type="Proteomes" id="UP001321766"/>
    </source>
</evidence>
<dbReference type="PANTHER" id="PTHR38658">
    <property type="entry name" value="OXPP CYCLE PROTEIN OPCA-RELATED"/>
    <property type="match status" value="1"/>
</dbReference>
<gene>
    <name evidence="4" type="ORF">KIM372_02530</name>
</gene>
<evidence type="ECO:0000313" key="4">
    <source>
        <dbReference type="EMBL" id="BDR52346.1"/>
    </source>
</evidence>
<evidence type="ECO:0000259" key="3">
    <source>
        <dbReference type="Pfam" id="PF20171"/>
    </source>
</evidence>
<protein>
    <submittedName>
        <fullName evidence="4">Oxidoreductase</fullName>
    </submittedName>
</protein>
<evidence type="ECO:0000259" key="2">
    <source>
        <dbReference type="Pfam" id="PF10128"/>
    </source>
</evidence>
<organism evidence="4 5">
    <name type="scientific">Bombiscardovia nodaiensis</name>
    <dbReference type="NCBI Taxonomy" id="2932181"/>
    <lineage>
        <taxon>Bacteria</taxon>
        <taxon>Bacillati</taxon>
        <taxon>Actinomycetota</taxon>
        <taxon>Actinomycetes</taxon>
        <taxon>Bifidobacteriales</taxon>
        <taxon>Bifidobacteriaceae</taxon>
        <taxon>Bombiscardovia</taxon>
    </lineage>
</organism>
<feature type="domain" description="Glucose-6-phosphate dehydrogenase assembly protein OpcA C-terminal" evidence="3">
    <location>
        <begin position="202"/>
        <end position="332"/>
    </location>
</feature>